<accession>A0ACC3B3B5</accession>
<reference evidence="1 2" key="1">
    <citation type="journal article" date="2023" name="ACS Omega">
        <title>Identification of the Neoaspergillic Acid Biosynthesis Gene Cluster by Establishing an In Vitro CRISPR-Ribonucleoprotein Genetic System in Aspergillus melleus.</title>
        <authorList>
            <person name="Yuan B."/>
            <person name="Grau M.F."/>
            <person name="Murata R.M."/>
            <person name="Torok T."/>
            <person name="Venkateswaran K."/>
            <person name="Stajich J.E."/>
            <person name="Wang C.C.C."/>
        </authorList>
    </citation>
    <scope>NUCLEOTIDE SEQUENCE [LARGE SCALE GENOMIC DNA]</scope>
    <source>
        <strain evidence="1 2">IMV 1140</strain>
    </source>
</reference>
<evidence type="ECO:0000313" key="1">
    <source>
        <dbReference type="EMBL" id="KAK1144374.1"/>
    </source>
</evidence>
<evidence type="ECO:0000313" key="2">
    <source>
        <dbReference type="Proteomes" id="UP001177260"/>
    </source>
</evidence>
<keyword evidence="2" id="KW-1185">Reference proteome</keyword>
<comment type="caution">
    <text evidence="1">The sequence shown here is derived from an EMBL/GenBank/DDBJ whole genome shotgun (WGS) entry which is preliminary data.</text>
</comment>
<gene>
    <name evidence="1" type="ORF">N8T08_005527</name>
</gene>
<protein>
    <submittedName>
        <fullName evidence="1">Uncharacterized protein</fullName>
    </submittedName>
</protein>
<dbReference type="Proteomes" id="UP001177260">
    <property type="component" value="Unassembled WGS sequence"/>
</dbReference>
<proteinExistence type="predicted"/>
<organism evidence="1 2">
    <name type="scientific">Aspergillus melleus</name>
    <dbReference type="NCBI Taxonomy" id="138277"/>
    <lineage>
        <taxon>Eukaryota</taxon>
        <taxon>Fungi</taxon>
        <taxon>Dikarya</taxon>
        <taxon>Ascomycota</taxon>
        <taxon>Pezizomycotina</taxon>
        <taxon>Eurotiomycetes</taxon>
        <taxon>Eurotiomycetidae</taxon>
        <taxon>Eurotiales</taxon>
        <taxon>Aspergillaceae</taxon>
        <taxon>Aspergillus</taxon>
        <taxon>Aspergillus subgen. Circumdati</taxon>
    </lineage>
</organism>
<name>A0ACC3B3B5_9EURO</name>
<dbReference type="EMBL" id="JAOPJF010000031">
    <property type="protein sequence ID" value="KAK1144374.1"/>
    <property type="molecule type" value="Genomic_DNA"/>
</dbReference>
<sequence length="524" mass="59366">MAETGQDRGTMASFLSEGENDTIEALVQLSQGAPIVFEGNPEDGNTSNDREATVFQPRPQSGPAQSLGAPAETNRVDLPTNEQSAAEALDLNEEIYGPSGRPDRSEERAIPVEEDPGISGAMEQEFFDMEVDQGESSAGPTTQAGAGSIQNQHRHTTRHQRILPKPTRDSPHRRSSNTVRAARTPRHHTPKPIRKHPHNGFDILAAFTDKLEMACMLAEHLEPSDLLNLYACSKNWNAFITTYPELIILERSINQAPESARVFPFRCYPLLCKPKPKPSPKNELGPSFPWLSMIMDRERTVQSIMQWMQRTSYEVPTGSGTAIKKLWFLMDIPDTRRRKWTIRNRQIWSDMDLFLAGLFMMQIDSALQDEDEDGNELGAMRRLLMAQKSLSVLWGVLSGEIWQSELEVVQSYIRWRYEPLRHELKMQNILGVPKAEVGLLQYEAYGRHGQTDNKLRRPDSLVLGELKRRELDIPKLYREALALDEGGPHMADDYLRWDMAIKVTIEGSGIDWRDAVNLDRPNIS</sequence>